<sequence>MSRLKLGRLHRTYDARIPHMSALVAGQTLPPPPPSVDWTSGMPRNLGMMLNDTLGDCTCAAVYHAIQVWSFNAVQKMDTEGDNDVEKLYIQACGYNPRVPGEGPGGNEQHVLTYLLKKGAPMGPKGKTRHRITAFVEVDPRNQDDVKRAINDCGLAYIGFNVPAFITPDNAPPPDIWDVQNTDTNIVGGHAVVLAGYDANGARVISWGQYYTMTWAFFAQYVDEVYAIADPDWIEAKGTTPGGLTLDELETQMQAISQAA</sequence>
<dbReference type="Gene3D" id="3.90.70.10">
    <property type="entry name" value="Cysteine proteinases"/>
    <property type="match status" value="1"/>
</dbReference>
<dbReference type="SUPFAM" id="SSF54001">
    <property type="entry name" value="Cysteine proteinases"/>
    <property type="match status" value="1"/>
</dbReference>
<dbReference type="InterPro" id="IPR038765">
    <property type="entry name" value="Papain-like_cys_pep_sf"/>
</dbReference>
<evidence type="ECO:0000313" key="1">
    <source>
        <dbReference type="EMBL" id="QUD86449.1"/>
    </source>
</evidence>
<dbReference type="KEGG" id="caul:KCG34_15270"/>
<name>A0A975FWA9_9CAUL</name>
<accession>A0A975FWA9</accession>
<dbReference type="EMBL" id="CP073078">
    <property type="protein sequence ID" value="QUD86449.1"/>
    <property type="molecule type" value="Genomic_DNA"/>
</dbReference>
<gene>
    <name evidence="1" type="ORF">KCG34_15270</name>
</gene>
<evidence type="ECO:0000313" key="2">
    <source>
        <dbReference type="Proteomes" id="UP000676409"/>
    </source>
</evidence>
<reference evidence="1" key="1">
    <citation type="submission" date="2021-04" db="EMBL/GenBank/DDBJ databases">
        <title>The complete genome sequence of Caulobacter sp. S6.</title>
        <authorList>
            <person name="Tang Y."/>
            <person name="Ouyang W."/>
            <person name="Liu Q."/>
            <person name="Huang B."/>
            <person name="Guo Z."/>
            <person name="Lei P."/>
        </authorList>
    </citation>
    <scope>NUCLEOTIDE SEQUENCE</scope>
    <source>
        <strain evidence="1">S6</strain>
    </source>
</reference>
<keyword evidence="2" id="KW-1185">Reference proteome</keyword>
<dbReference type="RefSeq" id="WP_211936501.1">
    <property type="nucleotide sequence ID" value="NZ_CP073078.1"/>
</dbReference>
<dbReference type="Proteomes" id="UP000676409">
    <property type="component" value="Chromosome"/>
</dbReference>
<dbReference type="AlphaFoldDB" id="A0A975FWA9"/>
<protein>
    <submittedName>
        <fullName evidence="1">Uncharacterized protein</fullName>
    </submittedName>
</protein>
<organism evidence="1 2">
    <name type="scientific">Phenylobacterium montanum</name>
    <dbReference type="NCBI Taxonomy" id="2823693"/>
    <lineage>
        <taxon>Bacteria</taxon>
        <taxon>Pseudomonadati</taxon>
        <taxon>Pseudomonadota</taxon>
        <taxon>Alphaproteobacteria</taxon>
        <taxon>Caulobacterales</taxon>
        <taxon>Caulobacteraceae</taxon>
        <taxon>Phenylobacterium</taxon>
    </lineage>
</organism>
<proteinExistence type="predicted"/>